<evidence type="ECO:0000256" key="3">
    <source>
        <dbReference type="ARBA" id="ARBA00022490"/>
    </source>
</evidence>
<comment type="subcellular location">
    <subcellularLocation>
        <location evidence="1">Cytoplasm</location>
    </subcellularLocation>
</comment>
<reference evidence="7" key="1">
    <citation type="journal article" date="2018" name="Nat. Microbiol.">
        <title>Leveraging single-cell genomics to expand the fungal tree of life.</title>
        <authorList>
            <person name="Ahrendt S.R."/>
            <person name="Quandt C.A."/>
            <person name="Ciobanu D."/>
            <person name="Clum A."/>
            <person name="Salamov A."/>
            <person name="Andreopoulos B."/>
            <person name="Cheng J.F."/>
            <person name="Woyke T."/>
            <person name="Pelin A."/>
            <person name="Henrissat B."/>
            <person name="Reynolds N.K."/>
            <person name="Benny G.L."/>
            <person name="Smith M.E."/>
            <person name="James T.Y."/>
            <person name="Grigoriev I.V."/>
        </authorList>
    </citation>
    <scope>NUCLEOTIDE SEQUENCE [LARGE SCALE GENOMIC DNA]</scope>
    <source>
        <strain evidence="7">Benny S71-1</strain>
    </source>
</reference>
<dbReference type="EMBL" id="KZ989947">
    <property type="protein sequence ID" value="RKP24965.1"/>
    <property type="molecule type" value="Genomic_DNA"/>
</dbReference>
<sequence length="256" mass="28295">MPRDGHTAVCASQWVVVFGGESDDGKCEDSLYALNLETRQWVRVNVQGNIPLRRRDHTAVMANGVMFVFGGQSDGYFFNDLMAFDTRTITAPVPRWEFYEPANDGPSGRAGHSTTVYQDRLYVFGGTDGETFFNEMWCYDLHTCVWELLNVTGHTPPGRAGHAAALVDDCIYVTGGKSATGKNLSDVVAFRIRTMRWYTFQRMGPAPTSRSGHSMCVFGTRVFVLSGEAREGEDPAAIHVLEAGKIRYPAAPPLQP</sequence>
<keyword evidence="5" id="KW-0175">Coiled coil</keyword>
<protein>
    <submittedName>
        <fullName evidence="6">Galactose oxidase</fullName>
    </submittedName>
</protein>
<dbReference type="SUPFAM" id="SSF117281">
    <property type="entry name" value="Kelch motif"/>
    <property type="match status" value="1"/>
</dbReference>
<evidence type="ECO:0000256" key="1">
    <source>
        <dbReference type="ARBA" id="ARBA00004496"/>
    </source>
</evidence>
<keyword evidence="2" id="KW-0880">Kelch repeat</keyword>
<dbReference type="FunFam" id="2.120.10.80:FF:000049">
    <property type="entry name" value="Cell polarity protein (Tea1)"/>
    <property type="match status" value="1"/>
</dbReference>
<evidence type="ECO:0000313" key="6">
    <source>
        <dbReference type="EMBL" id="RKP24965.1"/>
    </source>
</evidence>
<evidence type="ECO:0000256" key="5">
    <source>
        <dbReference type="ARBA" id="ARBA00023054"/>
    </source>
</evidence>
<dbReference type="OrthoDB" id="45365at2759"/>
<evidence type="ECO:0000256" key="4">
    <source>
        <dbReference type="ARBA" id="ARBA00022737"/>
    </source>
</evidence>
<keyword evidence="7" id="KW-1185">Reference proteome</keyword>
<dbReference type="Pfam" id="PF24681">
    <property type="entry name" value="Kelch_KLHDC2_KLHL20_DRC7"/>
    <property type="match status" value="1"/>
</dbReference>
<dbReference type="PANTHER" id="PTHR46093:SF18">
    <property type="entry name" value="FIBRONECTIN TYPE-III DOMAIN-CONTAINING PROTEIN"/>
    <property type="match status" value="1"/>
</dbReference>
<evidence type="ECO:0000313" key="7">
    <source>
        <dbReference type="Proteomes" id="UP000278143"/>
    </source>
</evidence>
<dbReference type="InterPro" id="IPR015915">
    <property type="entry name" value="Kelch-typ_b-propeller"/>
</dbReference>
<organism evidence="6 7">
    <name type="scientific">Syncephalis pseudoplumigaleata</name>
    <dbReference type="NCBI Taxonomy" id="1712513"/>
    <lineage>
        <taxon>Eukaryota</taxon>
        <taxon>Fungi</taxon>
        <taxon>Fungi incertae sedis</taxon>
        <taxon>Zoopagomycota</taxon>
        <taxon>Zoopagomycotina</taxon>
        <taxon>Zoopagomycetes</taxon>
        <taxon>Zoopagales</taxon>
        <taxon>Piptocephalidaceae</taxon>
        <taxon>Syncephalis</taxon>
    </lineage>
</organism>
<keyword evidence="3" id="KW-0963">Cytoplasm</keyword>
<dbReference type="InterPro" id="IPR006652">
    <property type="entry name" value="Kelch_1"/>
</dbReference>
<dbReference type="GO" id="GO:0005737">
    <property type="term" value="C:cytoplasm"/>
    <property type="evidence" value="ECO:0007669"/>
    <property type="project" value="UniProtKB-SubCell"/>
</dbReference>
<evidence type="ECO:0000256" key="2">
    <source>
        <dbReference type="ARBA" id="ARBA00022441"/>
    </source>
</evidence>
<feature type="non-terminal residue" evidence="6">
    <location>
        <position position="256"/>
    </location>
</feature>
<dbReference type="Proteomes" id="UP000278143">
    <property type="component" value="Unassembled WGS sequence"/>
</dbReference>
<proteinExistence type="predicted"/>
<keyword evidence="4" id="KW-0677">Repeat</keyword>
<dbReference type="SMART" id="SM00612">
    <property type="entry name" value="Kelch"/>
    <property type="match status" value="3"/>
</dbReference>
<gene>
    <name evidence="6" type="ORF">SYNPS1DRAFT_16368</name>
</gene>
<accession>A0A4P9YYG4</accession>
<dbReference type="PANTHER" id="PTHR46093">
    <property type="entry name" value="ACYL-COA-BINDING DOMAIN-CONTAINING PROTEIN 5"/>
    <property type="match status" value="1"/>
</dbReference>
<dbReference type="Gene3D" id="2.120.10.80">
    <property type="entry name" value="Kelch-type beta propeller"/>
    <property type="match status" value="2"/>
</dbReference>
<name>A0A4P9YYG4_9FUNG</name>
<dbReference type="AlphaFoldDB" id="A0A4P9YYG4"/>